<evidence type="ECO:0000313" key="2">
    <source>
        <dbReference type="EMBL" id="KAF0648347.1"/>
    </source>
</evidence>
<evidence type="ECO:0000256" key="1">
    <source>
        <dbReference type="SAM" id="MobiDB-lite"/>
    </source>
</evidence>
<sequence>MTAVTVLVPAHDRDAAGTAARAARRAASELGLAGPRAERTAECAGELARALAARAERGAVYVQPSPLGRGLDVAAIGSALPEDGGAGAERWPDGARAGGPGGTLLEALRELADDLVVRGTPGRGTAVCARWRASGVPGRPPGPGAREAVAGPDVGALRLPVDGESSCGDAWAVAAVPAAGPADDGIAGPPGAGAGPSLAAPPGAGAGPACGDGRAAGGGPAAGNAPAGRSGARPDAATAAVTAMVVDGLGHGPAAAHAADLAVRAFHDSPALPLPRLMTAVHQALRGTRGAAVGLLRRSADGSVEHCSVGNVRAYVLGRDGVRHRFGAQPGVVGWNMPPPAAQRLPDALDGTLLLHSDGVDGRWAHSPGPGLTGLPAPLLPVVLAHAHRAARDDVTALAVAPARRTP</sequence>
<dbReference type="InterPro" id="IPR039248">
    <property type="entry name" value="Ptase_RsbX"/>
</dbReference>
<feature type="region of interest" description="Disordered" evidence="1">
    <location>
        <begin position="184"/>
        <end position="233"/>
    </location>
</feature>
<feature type="compositionally biased region" description="Low complexity" evidence="1">
    <location>
        <begin position="222"/>
        <end position="233"/>
    </location>
</feature>
<dbReference type="Proteomes" id="UP000731519">
    <property type="component" value="Unassembled WGS sequence"/>
</dbReference>
<dbReference type="Gene3D" id="3.60.40.10">
    <property type="entry name" value="PPM-type phosphatase domain"/>
    <property type="match status" value="1"/>
</dbReference>
<comment type="caution">
    <text evidence="2">The sequence shown here is derived from an EMBL/GenBank/DDBJ whole genome shotgun (WGS) entry which is preliminary data.</text>
</comment>
<feature type="compositionally biased region" description="Gly residues" evidence="1">
    <location>
        <begin position="204"/>
        <end position="221"/>
    </location>
</feature>
<evidence type="ECO:0000313" key="3">
    <source>
        <dbReference type="Proteomes" id="UP000731519"/>
    </source>
</evidence>
<dbReference type="EMBL" id="ASYR01000025">
    <property type="protein sequence ID" value="KAF0648347.1"/>
    <property type="molecule type" value="Genomic_DNA"/>
</dbReference>
<name>A0ABQ6XRY2_STRFR</name>
<organism evidence="2 3">
    <name type="scientific">Streptomyces fradiae ATCC 10745 = DSM 40063</name>
    <dbReference type="NCBI Taxonomy" id="1319510"/>
    <lineage>
        <taxon>Bacteria</taxon>
        <taxon>Bacillati</taxon>
        <taxon>Actinomycetota</taxon>
        <taxon>Actinomycetes</taxon>
        <taxon>Kitasatosporales</taxon>
        <taxon>Streptomycetaceae</taxon>
        <taxon>Streptomyces</taxon>
    </lineage>
</organism>
<accession>A0ABQ6XRY2</accession>
<evidence type="ECO:0008006" key="4">
    <source>
        <dbReference type="Google" id="ProtNLM"/>
    </source>
</evidence>
<protein>
    <recommendedName>
        <fullName evidence="4">Stage II sporulation protein E (SpoIIE)</fullName>
    </recommendedName>
</protein>
<gene>
    <name evidence="2" type="ORF">K701_19040</name>
</gene>
<reference evidence="2 3" key="1">
    <citation type="submission" date="2013-05" db="EMBL/GenBank/DDBJ databases">
        <title>Genome Sequence of Streptomyces fradiae.</title>
        <authorList>
            <person name="Kirby R."/>
        </authorList>
    </citation>
    <scope>NUCLEOTIDE SEQUENCE [LARGE SCALE GENOMIC DNA]</scope>
    <source>
        <strain evidence="2 3">ATCC 10745</strain>
    </source>
</reference>
<keyword evidence="3" id="KW-1185">Reference proteome</keyword>
<proteinExistence type="predicted"/>
<dbReference type="PANTHER" id="PTHR35801:SF1">
    <property type="entry name" value="PHOSPHOSERINE PHOSPHATASE RSBX"/>
    <property type="match status" value="1"/>
</dbReference>
<dbReference type="SUPFAM" id="SSF81606">
    <property type="entry name" value="PP2C-like"/>
    <property type="match status" value="1"/>
</dbReference>
<dbReference type="InterPro" id="IPR036457">
    <property type="entry name" value="PPM-type-like_dom_sf"/>
</dbReference>
<dbReference type="PANTHER" id="PTHR35801">
    <property type="entry name" value="PHOSPHOSERINE PHOSPHATASE RSBX"/>
    <property type="match status" value="1"/>
</dbReference>